<comment type="caution">
    <text evidence="1">The sequence shown here is derived from an EMBL/GenBank/DDBJ whole genome shotgun (WGS) entry which is preliminary data.</text>
</comment>
<reference evidence="1" key="1">
    <citation type="submission" date="2022-08" db="EMBL/GenBank/DDBJ databases">
        <title>Genome sequencing of Pelomonas sp. UHG3.</title>
        <authorList>
            <person name="So Y."/>
        </authorList>
    </citation>
    <scope>NUCLEOTIDE SEQUENCE</scope>
    <source>
        <strain evidence="1">UHG3</strain>
    </source>
</reference>
<organism evidence="1 2">
    <name type="scientific">Roseateles hydrophilus</name>
    <dbReference type="NCBI Taxonomy" id="2975054"/>
    <lineage>
        <taxon>Bacteria</taxon>
        <taxon>Pseudomonadati</taxon>
        <taxon>Pseudomonadota</taxon>
        <taxon>Betaproteobacteria</taxon>
        <taxon>Burkholderiales</taxon>
        <taxon>Sphaerotilaceae</taxon>
        <taxon>Roseateles</taxon>
    </lineage>
</organism>
<evidence type="ECO:0000313" key="2">
    <source>
        <dbReference type="Proteomes" id="UP001076464"/>
    </source>
</evidence>
<accession>A0ACC6C7Q3</accession>
<protein>
    <submittedName>
        <fullName evidence="1">Tetratricopeptide repeat protein</fullName>
    </submittedName>
</protein>
<dbReference type="EMBL" id="JAPPUY010000001">
    <property type="protein sequence ID" value="MCY4744457.1"/>
    <property type="molecule type" value="Genomic_DNA"/>
</dbReference>
<evidence type="ECO:0000313" key="1">
    <source>
        <dbReference type="EMBL" id="MCY4744457.1"/>
    </source>
</evidence>
<name>A0ACC6C7Q3_9BURK</name>
<keyword evidence="2" id="KW-1185">Reference proteome</keyword>
<gene>
    <name evidence="1" type="ORF">NYO99_05680</name>
</gene>
<dbReference type="Proteomes" id="UP001076464">
    <property type="component" value="Unassembled WGS sequence"/>
</dbReference>
<sequence length="284" mass="31456">MRYVAPTPLDYFAALVAEDKGLNLLEAAISLAQDECPTLDVQAVLAEVDGLARRLRERLTPQTSPPERLRQLTRFFHGELGFAGNLNNYYAADNSFIHRVLQTRRGIPITLAVLLLELGEHAGLRMAGVAFPGHFLVKCRMGLGEVVLDPFTGDALSPSRLEERLALYRQDSGLPQDMPVPLEFFLRAASPRQILARMLRNLKEVHRAAGDWVRLLAIQQRLVVLLPDEAAERRDRGLVLEALGAQAAAADDLDFYLAQCPDAPDAASLRVRLDRAAGRRPPLQ</sequence>
<proteinExistence type="predicted"/>